<protein>
    <recommendedName>
        <fullName evidence="3">Circularly permuted type 2 ATP-grasp protein</fullName>
    </recommendedName>
</protein>
<reference evidence="1 2" key="1">
    <citation type="submission" date="2016-10" db="EMBL/GenBank/DDBJ databases">
        <authorList>
            <person name="de Groot N.N."/>
        </authorList>
    </citation>
    <scope>NUCLEOTIDE SEQUENCE [LARGE SCALE GENOMIC DNA]</scope>
    <source>
        <strain evidence="1 2">CGMCC 1.9167</strain>
    </source>
</reference>
<sequence>MGANRTRGQILQPTSDFPKKTAAERLNEQCTCITLDRQSVSRALARRLGDNADEILSSAVWHQLFSNVAVFVPPEDLERMKATVRALEAAASLPGYQSQVLSRAPHSAQFNPGPVGAFMGYDFHLGEDGPRLIEINTNAGGAFLNATLARAQVQCCGGAPHPASAENFDEAVAAQFESEWRAQRGSGRPKTIAIVDDRPTEQYLYAEFRLARQSLQSQGIETLILSPSDLRYESGGLYAGDRQIDLVYNRLVDFGLEEPGHAALRSAWLDGGAVITPNPRNHALLADKRNLALLSDPQTLMSWGLSSENAELLRSGVPATVQVSAENADALWQERRQWFFKPVAGHGSKGVYRGSKLTKKTFTEIVAGDYIAQALVPPSERTVMVDGQREMLKVDVRLYTYRGALLLAAARLYRGQTTNFRTPGGGFAPILLKPSRS</sequence>
<name>A0A1I6GQQ0_9GAMM</name>
<dbReference type="STRING" id="650891.SAMN05216203_0385"/>
<proteinExistence type="predicted"/>
<gene>
    <name evidence="1" type="ORF">SAMN05216203_0385</name>
</gene>
<dbReference type="SUPFAM" id="SSF56059">
    <property type="entry name" value="Glutathione synthetase ATP-binding domain-like"/>
    <property type="match status" value="1"/>
</dbReference>
<accession>A0A1I6GQQ0</accession>
<keyword evidence="2" id="KW-1185">Reference proteome</keyword>
<evidence type="ECO:0008006" key="3">
    <source>
        <dbReference type="Google" id="ProtNLM"/>
    </source>
</evidence>
<evidence type="ECO:0000313" key="2">
    <source>
        <dbReference type="Proteomes" id="UP000198644"/>
    </source>
</evidence>
<dbReference type="EMBL" id="FOYW01000001">
    <property type="protein sequence ID" value="SFR44563.1"/>
    <property type="molecule type" value="Genomic_DNA"/>
</dbReference>
<dbReference type="AlphaFoldDB" id="A0A1I6GQQ0"/>
<dbReference type="OrthoDB" id="344992at2"/>
<evidence type="ECO:0000313" key="1">
    <source>
        <dbReference type="EMBL" id="SFR44563.1"/>
    </source>
</evidence>
<dbReference type="Proteomes" id="UP000198644">
    <property type="component" value="Unassembled WGS sequence"/>
</dbReference>
<organism evidence="1 2">
    <name type="scientific">Marinobacter daqiaonensis</name>
    <dbReference type="NCBI Taxonomy" id="650891"/>
    <lineage>
        <taxon>Bacteria</taxon>
        <taxon>Pseudomonadati</taxon>
        <taxon>Pseudomonadota</taxon>
        <taxon>Gammaproteobacteria</taxon>
        <taxon>Pseudomonadales</taxon>
        <taxon>Marinobacteraceae</taxon>
        <taxon>Marinobacter</taxon>
    </lineage>
</organism>